<dbReference type="Pfam" id="PF01943">
    <property type="entry name" value="Polysacc_synt"/>
    <property type="match status" value="1"/>
</dbReference>
<evidence type="ECO:0000313" key="7">
    <source>
        <dbReference type="EMBL" id="RJK97907.1"/>
    </source>
</evidence>
<evidence type="ECO:0000313" key="8">
    <source>
        <dbReference type="Proteomes" id="UP000265614"/>
    </source>
</evidence>
<evidence type="ECO:0000256" key="4">
    <source>
        <dbReference type="ARBA" id="ARBA00022989"/>
    </source>
</evidence>
<accession>A0A3A3Z7K6</accession>
<comment type="subcellular location">
    <subcellularLocation>
        <location evidence="1">Cell membrane</location>
        <topology evidence="1">Multi-pass membrane protein</topology>
    </subcellularLocation>
</comment>
<name>A0A3A3Z7K6_9ACTN</name>
<dbReference type="PANTHER" id="PTHR30250:SF27">
    <property type="entry name" value="POLYSACCHARIDE BIOSYNTHESIS PROTEIN"/>
    <property type="match status" value="1"/>
</dbReference>
<dbReference type="AlphaFoldDB" id="A0A3A3Z7K6"/>
<dbReference type="Proteomes" id="UP000265614">
    <property type="component" value="Unassembled WGS sequence"/>
</dbReference>
<feature type="transmembrane region" description="Helical" evidence="6">
    <location>
        <begin position="20"/>
        <end position="42"/>
    </location>
</feature>
<gene>
    <name evidence="7" type="ORF">D5H78_02770</name>
</gene>
<dbReference type="EMBL" id="QZEZ01000001">
    <property type="protein sequence ID" value="RJK97907.1"/>
    <property type="molecule type" value="Genomic_DNA"/>
</dbReference>
<dbReference type="RefSeq" id="WP_119948833.1">
    <property type="nucleotide sequence ID" value="NZ_QZEZ01000001.1"/>
</dbReference>
<feature type="transmembrane region" description="Helical" evidence="6">
    <location>
        <begin position="180"/>
        <end position="213"/>
    </location>
</feature>
<evidence type="ECO:0000256" key="5">
    <source>
        <dbReference type="ARBA" id="ARBA00023136"/>
    </source>
</evidence>
<dbReference type="GO" id="GO:0005886">
    <property type="term" value="C:plasma membrane"/>
    <property type="evidence" value="ECO:0007669"/>
    <property type="project" value="UniProtKB-SubCell"/>
</dbReference>
<evidence type="ECO:0008006" key="9">
    <source>
        <dbReference type="Google" id="ProtNLM"/>
    </source>
</evidence>
<proteinExistence type="predicted"/>
<dbReference type="OrthoDB" id="3294889at2"/>
<feature type="transmembrane region" description="Helical" evidence="6">
    <location>
        <begin position="471"/>
        <end position="492"/>
    </location>
</feature>
<reference evidence="7 8" key="1">
    <citation type="submission" date="2018-09" db="EMBL/GenBank/DDBJ databases">
        <title>YIM 75000 draft genome.</title>
        <authorList>
            <person name="Tang S."/>
            <person name="Feng Y."/>
        </authorList>
    </citation>
    <scope>NUCLEOTIDE SEQUENCE [LARGE SCALE GENOMIC DNA]</scope>
    <source>
        <strain evidence="7 8">YIM 75000</strain>
    </source>
</reference>
<keyword evidence="5 6" id="KW-0472">Membrane</keyword>
<keyword evidence="4 6" id="KW-1133">Transmembrane helix</keyword>
<sequence length="515" mass="50070">MSTAQHRPPPVPAAAGLARGSALGMAGAVANGLLAFALTVVVGRALGPAGAGVFFAAAALFTIASNTLELGADTGLVRALAAARATGRLEDLRPTVRAAVLPVLAASVLCSAGVAAAAPWLARTFLPGAGPGGAADLLRVLAAALPFGALTAVALGGVRGLGRVAPVVLVENVGKPFSRVVLAALVALAGGSALMMAAAWVLPVLAGAVVAGVQLARLLPARRPGAATGALPPRALAAPFWRFSAPRAVAATVEVLSATVGLLLVSALAGSADAGVYAAAARYVVAGSLVLTAVRLVAAPAVAQAMAQRDRHAASDLHLTSTVWVVLASWPPFVLALAFPAPLLSAFGPGFEDGATALALLAAGMLVSLAAGNVQTVQLMSGGSGVNLAVVLGSLAVNAGLCLLLVPAHGVTGAAAAWAVCLVLENLLTAADVRLRAGVSVVGQPVLLAAAVAGAAYGGGALAARTVLGDGAVGLLCAAASGTLAYALLLLLARDRLGLPALVAALRGTTTAPTT</sequence>
<feature type="transmembrane region" description="Helical" evidence="6">
    <location>
        <begin position="248"/>
        <end position="269"/>
    </location>
</feature>
<dbReference type="InterPro" id="IPR002797">
    <property type="entry name" value="Polysacc_synth"/>
</dbReference>
<keyword evidence="3 6" id="KW-0812">Transmembrane</keyword>
<keyword evidence="2" id="KW-1003">Cell membrane</keyword>
<evidence type="ECO:0000256" key="6">
    <source>
        <dbReference type="SAM" id="Phobius"/>
    </source>
</evidence>
<organism evidence="7 8">
    <name type="scientific">Vallicoccus soli</name>
    <dbReference type="NCBI Taxonomy" id="2339232"/>
    <lineage>
        <taxon>Bacteria</taxon>
        <taxon>Bacillati</taxon>
        <taxon>Actinomycetota</taxon>
        <taxon>Actinomycetes</taxon>
        <taxon>Motilibacterales</taxon>
        <taxon>Vallicoccaceae</taxon>
        <taxon>Vallicoccus</taxon>
    </lineage>
</organism>
<feature type="transmembrane region" description="Helical" evidence="6">
    <location>
        <begin position="386"/>
        <end position="408"/>
    </location>
</feature>
<evidence type="ECO:0000256" key="2">
    <source>
        <dbReference type="ARBA" id="ARBA00022475"/>
    </source>
</evidence>
<comment type="caution">
    <text evidence="7">The sequence shown here is derived from an EMBL/GenBank/DDBJ whole genome shotgun (WGS) entry which is preliminary data.</text>
</comment>
<dbReference type="InterPro" id="IPR050833">
    <property type="entry name" value="Poly_Biosynth_Transport"/>
</dbReference>
<protein>
    <recommendedName>
        <fullName evidence="9">Polysaccharide biosynthesis protein C-terminal domain-containing protein</fullName>
    </recommendedName>
</protein>
<evidence type="ECO:0000256" key="3">
    <source>
        <dbReference type="ARBA" id="ARBA00022692"/>
    </source>
</evidence>
<feature type="transmembrane region" description="Helical" evidence="6">
    <location>
        <begin position="355"/>
        <end position="374"/>
    </location>
</feature>
<feature type="transmembrane region" description="Helical" evidence="6">
    <location>
        <begin position="138"/>
        <end position="160"/>
    </location>
</feature>
<dbReference type="PANTHER" id="PTHR30250">
    <property type="entry name" value="PST FAMILY PREDICTED COLANIC ACID TRANSPORTER"/>
    <property type="match status" value="1"/>
</dbReference>
<feature type="transmembrane region" description="Helical" evidence="6">
    <location>
        <begin position="49"/>
        <end position="68"/>
    </location>
</feature>
<evidence type="ECO:0000256" key="1">
    <source>
        <dbReference type="ARBA" id="ARBA00004651"/>
    </source>
</evidence>
<feature type="transmembrane region" description="Helical" evidence="6">
    <location>
        <begin position="445"/>
        <end position="465"/>
    </location>
</feature>
<feature type="transmembrane region" description="Helical" evidence="6">
    <location>
        <begin position="323"/>
        <end position="343"/>
    </location>
</feature>
<feature type="transmembrane region" description="Helical" evidence="6">
    <location>
        <begin position="281"/>
        <end position="302"/>
    </location>
</feature>
<feature type="transmembrane region" description="Helical" evidence="6">
    <location>
        <begin position="99"/>
        <end position="126"/>
    </location>
</feature>
<keyword evidence="8" id="KW-1185">Reference proteome</keyword>